<dbReference type="Gene3D" id="2.60.40.1210">
    <property type="entry name" value="Cellobiose dehydrogenase, cytochrome domain"/>
    <property type="match status" value="1"/>
</dbReference>
<organism evidence="3 4">
    <name type="scientific">Cadophora malorum</name>
    <dbReference type="NCBI Taxonomy" id="108018"/>
    <lineage>
        <taxon>Eukaryota</taxon>
        <taxon>Fungi</taxon>
        <taxon>Dikarya</taxon>
        <taxon>Ascomycota</taxon>
        <taxon>Pezizomycotina</taxon>
        <taxon>Leotiomycetes</taxon>
        <taxon>Helotiales</taxon>
        <taxon>Ploettnerulaceae</taxon>
        <taxon>Cadophora</taxon>
    </lineage>
</organism>
<gene>
    <name evidence="3" type="ORF">IFR04_000848</name>
</gene>
<dbReference type="Pfam" id="PF16010">
    <property type="entry name" value="CDH-cyt"/>
    <property type="match status" value="1"/>
</dbReference>
<feature type="signal peptide" evidence="1">
    <location>
        <begin position="1"/>
        <end position="18"/>
    </location>
</feature>
<keyword evidence="1" id="KW-0732">Signal</keyword>
<dbReference type="OrthoDB" id="413885at2759"/>
<dbReference type="EMBL" id="JAFJYH010000006">
    <property type="protein sequence ID" value="KAG4425904.1"/>
    <property type="molecule type" value="Genomic_DNA"/>
</dbReference>
<accession>A0A8H8BW43</accession>
<proteinExistence type="predicted"/>
<feature type="chain" id="PRO_5034261053" description="Cellobiose dehydrogenase-like cytochrome domain-containing protein" evidence="1">
    <location>
        <begin position="19"/>
        <end position="192"/>
    </location>
</feature>
<evidence type="ECO:0000313" key="4">
    <source>
        <dbReference type="Proteomes" id="UP000664132"/>
    </source>
</evidence>
<reference evidence="3" key="1">
    <citation type="submission" date="2021-02" db="EMBL/GenBank/DDBJ databases">
        <title>Genome sequence Cadophora malorum strain M34.</title>
        <authorList>
            <person name="Stefanovic E."/>
            <person name="Vu D."/>
            <person name="Scully C."/>
            <person name="Dijksterhuis J."/>
            <person name="Roader J."/>
            <person name="Houbraken J."/>
        </authorList>
    </citation>
    <scope>NUCLEOTIDE SEQUENCE</scope>
    <source>
        <strain evidence="3">M34</strain>
    </source>
</reference>
<comment type="caution">
    <text evidence="3">The sequence shown here is derived from an EMBL/GenBank/DDBJ whole genome shotgun (WGS) entry which is preliminary data.</text>
</comment>
<evidence type="ECO:0000256" key="1">
    <source>
        <dbReference type="SAM" id="SignalP"/>
    </source>
</evidence>
<dbReference type="InterPro" id="IPR015920">
    <property type="entry name" value="Cellobiose_DH-like_cyt"/>
</dbReference>
<feature type="domain" description="Cellobiose dehydrogenase-like cytochrome" evidence="2">
    <location>
        <begin position="23"/>
        <end position="181"/>
    </location>
</feature>
<dbReference type="AlphaFoldDB" id="A0A8H8BW43"/>
<protein>
    <recommendedName>
        <fullName evidence="2">Cellobiose dehydrogenase-like cytochrome domain-containing protein</fullName>
    </recommendedName>
</protein>
<evidence type="ECO:0000313" key="3">
    <source>
        <dbReference type="EMBL" id="KAG4425904.1"/>
    </source>
</evidence>
<dbReference type="SUPFAM" id="SSF49344">
    <property type="entry name" value="CBD9-like"/>
    <property type="match status" value="1"/>
</dbReference>
<evidence type="ECO:0000259" key="2">
    <source>
        <dbReference type="Pfam" id="PF16010"/>
    </source>
</evidence>
<dbReference type="Proteomes" id="UP000664132">
    <property type="component" value="Unassembled WGS sequence"/>
</dbReference>
<keyword evidence="4" id="KW-1185">Reference proteome</keyword>
<sequence>MMRFLVSALAVLATAVHGQKTISWTEATSGVVYSMAIPAVDAAPFEVYLSITAPANITWAAIALGGCMLRSPLVIAWKNSTNVVAAPRWATEYHPPTLYNGTSVIVSKTSSVNATHWTANLLVNGGSSWYGGTVKSSGSATFGWGVSNRPLANPASVDSSIGFHNVGKGHFEIDITAARNSPSDFESIKSKW</sequence>
<dbReference type="PANTHER" id="PTHR47797">
    <property type="entry name" value="DEHYDROGENASE, PUTATIVE (AFU_ORTHOLOGUE AFUA_8G05805)-RELATED"/>
    <property type="match status" value="1"/>
</dbReference>
<dbReference type="CDD" id="cd09630">
    <property type="entry name" value="CDH_like_cytochrome"/>
    <property type="match status" value="1"/>
</dbReference>
<name>A0A8H8BW43_9HELO</name>
<dbReference type="PANTHER" id="PTHR47797:SF5">
    <property type="entry name" value="CELLOBIOSE DEHYDROGENASE CYTOCHROME DOMAIN-CONTAINING PROTEIN"/>
    <property type="match status" value="1"/>
</dbReference>